<proteinExistence type="predicted"/>
<organism evidence="2 3">
    <name type="scientific">Exophiala mesophila</name>
    <name type="common">Black yeast-like fungus</name>
    <dbReference type="NCBI Taxonomy" id="212818"/>
    <lineage>
        <taxon>Eukaryota</taxon>
        <taxon>Fungi</taxon>
        <taxon>Dikarya</taxon>
        <taxon>Ascomycota</taxon>
        <taxon>Pezizomycotina</taxon>
        <taxon>Eurotiomycetes</taxon>
        <taxon>Chaetothyriomycetidae</taxon>
        <taxon>Chaetothyriales</taxon>
        <taxon>Herpotrichiellaceae</taxon>
        <taxon>Exophiala</taxon>
    </lineage>
</organism>
<comment type="caution">
    <text evidence="2">The sequence shown here is derived from an EMBL/GenBank/DDBJ whole genome shotgun (WGS) entry which is preliminary data.</text>
</comment>
<evidence type="ECO:0000313" key="2">
    <source>
        <dbReference type="EMBL" id="RVX70182.1"/>
    </source>
</evidence>
<dbReference type="Proteomes" id="UP000288859">
    <property type="component" value="Unassembled WGS sequence"/>
</dbReference>
<feature type="compositionally biased region" description="Basic residues" evidence="1">
    <location>
        <begin position="198"/>
        <end position="208"/>
    </location>
</feature>
<reference evidence="2 3" key="1">
    <citation type="submission" date="2017-03" db="EMBL/GenBank/DDBJ databases">
        <title>Genomes of endolithic fungi from Antarctica.</title>
        <authorList>
            <person name="Coleine C."/>
            <person name="Masonjones S."/>
            <person name="Stajich J.E."/>
        </authorList>
    </citation>
    <scope>NUCLEOTIDE SEQUENCE [LARGE SCALE GENOMIC DNA]</scope>
    <source>
        <strain evidence="2 3">CCFEE 6314</strain>
    </source>
</reference>
<dbReference type="EMBL" id="NAJM01000024">
    <property type="protein sequence ID" value="RVX70182.1"/>
    <property type="molecule type" value="Genomic_DNA"/>
</dbReference>
<feature type="region of interest" description="Disordered" evidence="1">
    <location>
        <begin position="116"/>
        <end position="146"/>
    </location>
</feature>
<dbReference type="AlphaFoldDB" id="A0A438N361"/>
<dbReference type="OrthoDB" id="4161792at2759"/>
<feature type="compositionally biased region" description="Polar residues" evidence="1">
    <location>
        <begin position="212"/>
        <end position="225"/>
    </location>
</feature>
<evidence type="ECO:0000313" key="3">
    <source>
        <dbReference type="Proteomes" id="UP000288859"/>
    </source>
</evidence>
<accession>A0A438N361</accession>
<feature type="region of interest" description="Disordered" evidence="1">
    <location>
        <begin position="198"/>
        <end position="232"/>
    </location>
</feature>
<name>A0A438N361_EXOME</name>
<sequence>MASYCHIPAAYHSSLSVPGPLDQGTEQLLTRLFENANFSANANLIHDSLSLDTNTWNSFTYMRSKPFAYTYYTNITQVPPQDIFQIISDLRNSSRWHATSPHTIEVLRRVSNRIASQHLDPGGSGSSSQGRAFPLTSSASSSHHLHPRDIQLTHRTDSAHNDINSFAGKTAPTGWKFLCDVCALAGYQKDYTRRGQFRAHMSRKHGRKTSSEDNSSLTRVSTSASLGEAASRDSLDMGITTIQEPHAPSFSPRPETVLADVVQARGPEIHIESHDNHDLAPPNHPYYDNYFNPGYLHQ</sequence>
<protein>
    <submittedName>
        <fullName evidence="2">Uncharacterized protein</fullName>
    </submittedName>
</protein>
<evidence type="ECO:0000256" key="1">
    <source>
        <dbReference type="SAM" id="MobiDB-lite"/>
    </source>
</evidence>
<gene>
    <name evidence="2" type="ORF">B0A52_05515</name>
</gene>